<evidence type="ECO:0000313" key="2">
    <source>
        <dbReference type="EMBL" id="CAI2385094.1"/>
    </source>
</evidence>
<dbReference type="Gene3D" id="3.10.20.90">
    <property type="entry name" value="Phosphatidylinositol 3-kinase Catalytic Subunit, Chain A, domain 1"/>
    <property type="match status" value="1"/>
</dbReference>
<protein>
    <recommendedName>
        <fullName evidence="1">Ubiquitin-like domain-containing protein</fullName>
    </recommendedName>
</protein>
<accession>A0AAD1Y5W6</accession>
<keyword evidence="3" id="KW-1185">Reference proteome</keyword>
<name>A0AAD1Y5W6_EUPCR</name>
<dbReference type="Pfam" id="PF00240">
    <property type="entry name" value="ubiquitin"/>
    <property type="match status" value="1"/>
</dbReference>
<evidence type="ECO:0000313" key="3">
    <source>
        <dbReference type="Proteomes" id="UP001295684"/>
    </source>
</evidence>
<dbReference type="SUPFAM" id="SSF54236">
    <property type="entry name" value="Ubiquitin-like"/>
    <property type="match status" value="1"/>
</dbReference>
<reference evidence="2" key="1">
    <citation type="submission" date="2023-07" db="EMBL/GenBank/DDBJ databases">
        <authorList>
            <consortium name="AG Swart"/>
            <person name="Singh M."/>
            <person name="Singh A."/>
            <person name="Seah K."/>
            <person name="Emmerich C."/>
        </authorList>
    </citation>
    <scope>NUCLEOTIDE SEQUENCE</scope>
    <source>
        <strain evidence="2">DP1</strain>
    </source>
</reference>
<dbReference type="Proteomes" id="UP001295684">
    <property type="component" value="Unassembled WGS sequence"/>
</dbReference>
<proteinExistence type="predicted"/>
<organism evidence="2 3">
    <name type="scientific">Euplotes crassus</name>
    <dbReference type="NCBI Taxonomy" id="5936"/>
    <lineage>
        <taxon>Eukaryota</taxon>
        <taxon>Sar</taxon>
        <taxon>Alveolata</taxon>
        <taxon>Ciliophora</taxon>
        <taxon>Intramacronucleata</taxon>
        <taxon>Spirotrichea</taxon>
        <taxon>Hypotrichia</taxon>
        <taxon>Euplotida</taxon>
        <taxon>Euplotidae</taxon>
        <taxon>Moneuplotes</taxon>
    </lineage>
</organism>
<dbReference type="AlphaFoldDB" id="A0AAD1Y5W6"/>
<dbReference type="PROSITE" id="PS50053">
    <property type="entry name" value="UBIQUITIN_2"/>
    <property type="match status" value="1"/>
</dbReference>
<comment type="caution">
    <text evidence="2">The sequence shown here is derived from an EMBL/GenBank/DDBJ whole genome shotgun (WGS) entry which is preliminary data.</text>
</comment>
<gene>
    <name evidence="2" type="ORF">ECRASSUSDP1_LOCUS26636</name>
</gene>
<dbReference type="CDD" id="cd17039">
    <property type="entry name" value="Ubl_ubiquitin_like"/>
    <property type="match status" value="1"/>
</dbReference>
<feature type="domain" description="Ubiquitin-like" evidence="1">
    <location>
        <begin position="3"/>
        <end position="83"/>
    </location>
</feature>
<dbReference type="InterPro" id="IPR029071">
    <property type="entry name" value="Ubiquitin-like_domsf"/>
</dbReference>
<dbReference type="InterPro" id="IPR000626">
    <property type="entry name" value="Ubiquitin-like_dom"/>
</dbReference>
<dbReference type="EMBL" id="CAMPGE010027468">
    <property type="protein sequence ID" value="CAI2385094.1"/>
    <property type="molecule type" value="Genomic_DNA"/>
</dbReference>
<sequence length="99" mass="10830">MSEEITVNVVDATGKMYHVKTSKSDSVAKLKEEICKAGDWEMKDLLFGFKGKELGEAKNLETLEKMKIQQDSTLLVGSKLEGGITDGGCTPPLPFCTIF</sequence>
<evidence type="ECO:0000259" key="1">
    <source>
        <dbReference type="PROSITE" id="PS50053"/>
    </source>
</evidence>